<evidence type="ECO:0000256" key="4">
    <source>
        <dbReference type="ARBA" id="ARBA00022833"/>
    </source>
</evidence>
<dbReference type="PANTHER" id="PTHR13948">
    <property type="entry name" value="RNA-BINDING PROTEIN"/>
    <property type="match status" value="1"/>
</dbReference>
<feature type="compositionally biased region" description="Basic residues" evidence="8">
    <location>
        <begin position="533"/>
        <end position="543"/>
    </location>
</feature>
<dbReference type="GO" id="GO:0000398">
    <property type="term" value="P:mRNA splicing, via spliceosome"/>
    <property type="evidence" value="ECO:0007669"/>
    <property type="project" value="TreeGrafter"/>
</dbReference>
<keyword evidence="4" id="KW-0862">Zinc</keyword>
<feature type="compositionally biased region" description="Basic and acidic residues" evidence="8">
    <location>
        <begin position="7"/>
        <end position="54"/>
    </location>
</feature>
<dbReference type="InterPro" id="IPR001876">
    <property type="entry name" value="Znf_RanBP2"/>
</dbReference>
<dbReference type="AlphaFoldDB" id="A0A7R9Z590"/>
<dbReference type="InterPro" id="IPR035623">
    <property type="entry name" value="SUA-like_OCRE"/>
</dbReference>
<feature type="domain" description="RanBP2-type" evidence="10">
    <location>
        <begin position="164"/>
        <end position="194"/>
    </location>
</feature>
<dbReference type="GO" id="GO:0003723">
    <property type="term" value="F:RNA binding"/>
    <property type="evidence" value="ECO:0007669"/>
    <property type="project" value="UniProtKB-UniRule"/>
</dbReference>
<keyword evidence="3 7" id="KW-0863">Zinc-finger</keyword>
<dbReference type="SUPFAM" id="SSF90209">
    <property type="entry name" value="Ran binding protein zinc finger-like"/>
    <property type="match status" value="1"/>
</dbReference>
<name>A0A7R9Z590_9CHLO</name>
<dbReference type="Gene3D" id="3.30.70.330">
    <property type="match status" value="2"/>
</dbReference>
<dbReference type="CDD" id="cd16166">
    <property type="entry name" value="OCRE_SUA_like"/>
    <property type="match status" value="1"/>
</dbReference>
<keyword evidence="6" id="KW-0694">RNA-binding</keyword>
<dbReference type="PANTHER" id="PTHR13948:SF3">
    <property type="entry name" value="FI21118P1"/>
    <property type="match status" value="1"/>
</dbReference>
<dbReference type="EMBL" id="HBEC01041164">
    <property type="protein sequence ID" value="CAD8307492.1"/>
    <property type="molecule type" value="Transcribed_RNA"/>
</dbReference>
<dbReference type="PROSITE" id="PS50199">
    <property type="entry name" value="ZF_RANBP2_2"/>
    <property type="match status" value="1"/>
</dbReference>
<feature type="region of interest" description="Disordered" evidence="8">
    <location>
        <begin position="1"/>
        <end position="69"/>
    </location>
</feature>
<dbReference type="Pfam" id="PF00076">
    <property type="entry name" value="RRM_1"/>
    <property type="match status" value="2"/>
</dbReference>
<feature type="region of interest" description="Disordered" evidence="8">
    <location>
        <begin position="499"/>
        <end position="543"/>
    </location>
</feature>
<dbReference type="Pfam" id="PF17780">
    <property type="entry name" value="OCRE"/>
    <property type="match status" value="1"/>
</dbReference>
<comment type="subcellular location">
    <subcellularLocation>
        <location evidence="1">Nucleus</location>
    </subcellularLocation>
</comment>
<dbReference type="InterPro" id="IPR000504">
    <property type="entry name" value="RRM_dom"/>
</dbReference>
<evidence type="ECO:0000256" key="8">
    <source>
        <dbReference type="SAM" id="MobiDB-lite"/>
    </source>
</evidence>
<proteinExistence type="predicted"/>
<evidence type="ECO:0000256" key="5">
    <source>
        <dbReference type="ARBA" id="ARBA00023242"/>
    </source>
</evidence>
<dbReference type="InterPro" id="IPR036443">
    <property type="entry name" value="Znf_RanBP2_sf"/>
</dbReference>
<dbReference type="SMART" id="SM00360">
    <property type="entry name" value="RRM"/>
    <property type="match status" value="2"/>
</dbReference>
<dbReference type="SUPFAM" id="SSF54928">
    <property type="entry name" value="RNA-binding domain, RBD"/>
    <property type="match status" value="2"/>
</dbReference>
<evidence type="ECO:0000259" key="10">
    <source>
        <dbReference type="PROSITE" id="PS50199"/>
    </source>
</evidence>
<dbReference type="PROSITE" id="PS50102">
    <property type="entry name" value="RRM"/>
    <property type="match status" value="2"/>
</dbReference>
<dbReference type="GO" id="GO:0005634">
    <property type="term" value="C:nucleus"/>
    <property type="evidence" value="ECO:0007669"/>
    <property type="project" value="UniProtKB-SubCell"/>
</dbReference>
<evidence type="ECO:0000256" key="1">
    <source>
        <dbReference type="ARBA" id="ARBA00004123"/>
    </source>
</evidence>
<reference evidence="11" key="1">
    <citation type="submission" date="2021-01" db="EMBL/GenBank/DDBJ databases">
        <authorList>
            <person name="Corre E."/>
            <person name="Pelletier E."/>
            <person name="Niang G."/>
            <person name="Scheremetjew M."/>
            <person name="Finn R."/>
            <person name="Kale V."/>
            <person name="Holt S."/>
            <person name="Cochrane G."/>
            <person name="Meng A."/>
            <person name="Brown T."/>
            <person name="Cohen L."/>
        </authorList>
    </citation>
    <scope>NUCLEOTIDE SEQUENCE</scope>
    <source>
        <strain evidence="11">CCMP219</strain>
    </source>
</reference>
<accession>A0A7R9Z590</accession>
<evidence type="ECO:0000256" key="7">
    <source>
        <dbReference type="PROSITE-ProRule" id="PRU00322"/>
    </source>
</evidence>
<evidence type="ECO:0000256" key="6">
    <source>
        <dbReference type="PROSITE-ProRule" id="PRU00176"/>
    </source>
</evidence>
<dbReference type="PROSITE" id="PS01358">
    <property type="entry name" value="ZF_RANBP2_1"/>
    <property type="match status" value="1"/>
</dbReference>
<protein>
    <recommendedName>
        <fullName evidence="12">RNA-binding protein</fullName>
    </recommendedName>
</protein>
<dbReference type="Gene3D" id="4.10.1060.10">
    <property type="entry name" value="Zinc finger, RanBP2-type"/>
    <property type="match status" value="1"/>
</dbReference>
<dbReference type="InterPro" id="IPR035979">
    <property type="entry name" value="RBD_domain_sf"/>
</dbReference>
<keyword evidence="5" id="KW-0539">Nucleus</keyword>
<evidence type="ECO:0000256" key="3">
    <source>
        <dbReference type="ARBA" id="ARBA00022771"/>
    </source>
</evidence>
<evidence type="ECO:0000256" key="2">
    <source>
        <dbReference type="ARBA" id="ARBA00022723"/>
    </source>
</evidence>
<sequence>MDGDLSAEPRDRSRYASHDSGRRSYSREQRGRDREVDHSHSYSLERARDSDERRSRHKPAPSPTVYLKNLPPEYEEHDIQRILAPFPNIVAIRLSRDRISQQSRGFAFVDFASENDAARLVEHADCEPLFVGGARLTVEFSIDPAPGRSSTVAQAPISRPAAADSRFDWMCSMCNSVNFARRTECYKCSAAQPANPQRAPSDMDGPSTVLKVSNLDPDCSETTLSSLFSAHAPLLDVRLVLDKFTGMPRGFAFVEYHSTSDATRAMNMLQGVKPAGAAGGLRICYARERLAPAVVGNASSAGHDALQAAQVMSQQYSSWEPKAFDGNADPSAAAWEPKAFGEEAAEEDLPDKEQALRAQGPQDSSVAANDVGQVDGTSRAGFVYDPTTGYWYDNVSGYYYDANTGLYYHRSTNQWYSYNQESGEYIVAGASDANTVSSSAAESAIAATESAMAVRAEAPKAAAERKRGAIIGASAQLSSQGLMQMVQLLDEKEQEAKALAAQKAAEDAKKQKQVPAPGAPANAPAGPVQGVIHKGKWASRKQV</sequence>
<evidence type="ECO:0008006" key="12">
    <source>
        <dbReference type="Google" id="ProtNLM"/>
    </source>
</evidence>
<evidence type="ECO:0000313" key="11">
    <source>
        <dbReference type="EMBL" id="CAD8307492.1"/>
    </source>
</evidence>
<feature type="domain" description="RRM" evidence="9">
    <location>
        <begin position="208"/>
        <end position="288"/>
    </location>
</feature>
<dbReference type="SMART" id="SM00547">
    <property type="entry name" value="ZnF_RBZ"/>
    <property type="match status" value="1"/>
</dbReference>
<feature type="domain" description="RRM" evidence="9">
    <location>
        <begin position="63"/>
        <end position="143"/>
    </location>
</feature>
<organism evidence="11">
    <name type="scientific">Chlamydomonas euryale</name>
    <dbReference type="NCBI Taxonomy" id="1486919"/>
    <lineage>
        <taxon>Eukaryota</taxon>
        <taxon>Viridiplantae</taxon>
        <taxon>Chlorophyta</taxon>
        <taxon>core chlorophytes</taxon>
        <taxon>Chlorophyceae</taxon>
        <taxon>CS clade</taxon>
        <taxon>Chlamydomonadales</taxon>
        <taxon>Chlamydomonadaceae</taxon>
        <taxon>Chlamydomonas</taxon>
    </lineage>
</organism>
<dbReference type="InterPro" id="IPR041591">
    <property type="entry name" value="OCRE"/>
</dbReference>
<dbReference type="GO" id="GO:0008270">
    <property type="term" value="F:zinc ion binding"/>
    <property type="evidence" value="ECO:0007669"/>
    <property type="project" value="UniProtKB-KW"/>
</dbReference>
<feature type="compositionally biased region" description="Low complexity" evidence="8">
    <location>
        <begin position="513"/>
        <end position="527"/>
    </location>
</feature>
<feature type="region of interest" description="Disordered" evidence="8">
    <location>
        <begin position="343"/>
        <end position="372"/>
    </location>
</feature>
<gene>
    <name evidence="11" type="ORF">CEUR00632_LOCUS19147</name>
</gene>
<evidence type="ECO:0000259" key="9">
    <source>
        <dbReference type="PROSITE" id="PS50102"/>
    </source>
</evidence>
<keyword evidence="2" id="KW-0479">Metal-binding</keyword>
<dbReference type="InterPro" id="IPR012677">
    <property type="entry name" value="Nucleotide-bd_a/b_plait_sf"/>
</dbReference>